<accession>A0ABQ1H3I4</accession>
<comment type="caution">
    <text evidence="1">The sequence shown here is derived from an EMBL/GenBank/DDBJ whole genome shotgun (WGS) entry which is preliminary data.</text>
</comment>
<reference evidence="2" key="1">
    <citation type="journal article" date="2019" name="Int. J. Syst. Evol. Microbiol.">
        <title>The Global Catalogue of Microorganisms (GCM) 10K type strain sequencing project: providing services to taxonomists for standard genome sequencing and annotation.</title>
        <authorList>
            <consortium name="The Broad Institute Genomics Platform"/>
            <consortium name="The Broad Institute Genome Sequencing Center for Infectious Disease"/>
            <person name="Wu L."/>
            <person name="Ma J."/>
        </authorList>
    </citation>
    <scope>NUCLEOTIDE SEQUENCE [LARGE SCALE GENOMIC DNA]</scope>
    <source>
        <strain evidence="2">CGMCC 1.12404</strain>
    </source>
</reference>
<name>A0ABQ1H3I4_9BACL</name>
<organism evidence="1 2">
    <name type="scientific">Kroppenstedtia guangzhouensis</name>
    <dbReference type="NCBI Taxonomy" id="1274356"/>
    <lineage>
        <taxon>Bacteria</taxon>
        <taxon>Bacillati</taxon>
        <taxon>Bacillota</taxon>
        <taxon>Bacilli</taxon>
        <taxon>Bacillales</taxon>
        <taxon>Thermoactinomycetaceae</taxon>
        <taxon>Kroppenstedtia</taxon>
    </lineage>
</organism>
<dbReference type="RefSeq" id="WP_188433501.1">
    <property type="nucleotide sequence ID" value="NZ_BMEX01000020.1"/>
</dbReference>
<dbReference type="Proteomes" id="UP000617979">
    <property type="component" value="Unassembled WGS sequence"/>
</dbReference>
<keyword evidence="2" id="KW-1185">Reference proteome</keyword>
<evidence type="ECO:0000313" key="1">
    <source>
        <dbReference type="EMBL" id="GGA56238.1"/>
    </source>
</evidence>
<proteinExistence type="predicted"/>
<protein>
    <submittedName>
        <fullName evidence="1">Uncharacterized protein</fullName>
    </submittedName>
</protein>
<dbReference type="EMBL" id="BMEX01000020">
    <property type="protein sequence ID" value="GGA56238.1"/>
    <property type="molecule type" value="Genomic_DNA"/>
</dbReference>
<sequence>MAAVIPELKSITKHIQGRRAVEREIATLPKKDQKEMYTLMKRILKDELVFVLTITQNNRRFGA</sequence>
<evidence type="ECO:0000313" key="2">
    <source>
        <dbReference type="Proteomes" id="UP000617979"/>
    </source>
</evidence>
<gene>
    <name evidence="1" type="ORF">GCM10007416_31790</name>
</gene>